<organism evidence="1 2">
    <name type="scientific">Apatococcus lobatus</name>
    <dbReference type="NCBI Taxonomy" id="904363"/>
    <lineage>
        <taxon>Eukaryota</taxon>
        <taxon>Viridiplantae</taxon>
        <taxon>Chlorophyta</taxon>
        <taxon>core chlorophytes</taxon>
        <taxon>Trebouxiophyceae</taxon>
        <taxon>Chlorellales</taxon>
        <taxon>Chlorellaceae</taxon>
        <taxon>Apatococcus</taxon>
    </lineage>
</organism>
<reference evidence="1 2" key="1">
    <citation type="journal article" date="2024" name="Nat. Commun.">
        <title>Phylogenomics reveals the evolutionary origins of lichenization in chlorophyte algae.</title>
        <authorList>
            <person name="Puginier C."/>
            <person name="Libourel C."/>
            <person name="Otte J."/>
            <person name="Skaloud P."/>
            <person name="Haon M."/>
            <person name="Grisel S."/>
            <person name="Petersen M."/>
            <person name="Berrin J.G."/>
            <person name="Delaux P.M."/>
            <person name="Dal Grande F."/>
            <person name="Keller J."/>
        </authorList>
    </citation>
    <scope>NUCLEOTIDE SEQUENCE [LARGE SCALE GENOMIC DNA]</scope>
    <source>
        <strain evidence="1 2">SAG 2145</strain>
    </source>
</reference>
<comment type="caution">
    <text evidence="1">The sequence shown here is derived from an EMBL/GenBank/DDBJ whole genome shotgun (WGS) entry which is preliminary data.</text>
</comment>
<dbReference type="EMBL" id="JALJOS010000010">
    <property type="protein sequence ID" value="KAK9833888.1"/>
    <property type="molecule type" value="Genomic_DNA"/>
</dbReference>
<evidence type="ECO:0000313" key="2">
    <source>
        <dbReference type="Proteomes" id="UP001438707"/>
    </source>
</evidence>
<dbReference type="AlphaFoldDB" id="A0AAW1RJP9"/>
<dbReference type="Proteomes" id="UP001438707">
    <property type="component" value="Unassembled WGS sequence"/>
</dbReference>
<sequence>MDYLVKRDLVVLSYEAKMNKGEKKLLKELDPDMPTGTLLEVVRGIRPVPADWSSGFTREVEERFERVGIKLPLKKADIQDAQNNFDDWSSSMTANANKMSPLYILNEQTKTQIKGQLKSNAKLFVSIGFEAALYCALYHHAKQAAKHLTRNRRYTGRAVSYAVDVVFPTPLYGPIFGFLIRLATPF</sequence>
<protein>
    <submittedName>
        <fullName evidence="1">Uncharacterized protein</fullName>
    </submittedName>
</protein>
<name>A0AAW1RJP9_9CHLO</name>
<proteinExistence type="predicted"/>
<accession>A0AAW1RJP9</accession>
<evidence type="ECO:0000313" key="1">
    <source>
        <dbReference type="EMBL" id="KAK9833888.1"/>
    </source>
</evidence>
<keyword evidence="2" id="KW-1185">Reference proteome</keyword>
<gene>
    <name evidence="1" type="ORF">WJX74_009014</name>
</gene>